<feature type="region of interest" description="Disordered" evidence="1">
    <location>
        <begin position="88"/>
        <end position="235"/>
    </location>
</feature>
<organism evidence="2 3">
    <name type="scientific">Kwoniella shivajii</name>
    <dbReference type="NCBI Taxonomy" id="564305"/>
    <lineage>
        <taxon>Eukaryota</taxon>
        <taxon>Fungi</taxon>
        <taxon>Dikarya</taxon>
        <taxon>Basidiomycota</taxon>
        <taxon>Agaricomycotina</taxon>
        <taxon>Tremellomycetes</taxon>
        <taxon>Tremellales</taxon>
        <taxon>Cryptococcaceae</taxon>
        <taxon>Kwoniella</taxon>
    </lineage>
</organism>
<feature type="compositionally biased region" description="Basic and acidic residues" evidence="1">
    <location>
        <begin position="105"/>
        <end position="121"/>
    </location>
</feature>
<keyword evidence="3" id="KW-1185">Reference proteome</keyword>
<feature type="region of interest" description="Disordered" evidence="1">
    <location>
        <begin position="249"/>
        <end position="308"/>
    </location>
</feature>
<feature type="compositionally biased region" description="Polar residues" evidence="1">
    <location>
        <begin position="35"/>
        <end position="45"/>
    </location>
</feature>
<sequence>MPSPFGTPISLSSANVYNLTRDPNVPPPVRESHLPISSQTTSGPSSPHKRPSSSNEVEMQFQFGKAEEEVIEDDPEFAGLEIIGLSQWEREVSSVSSIPRSKGTRSAERHIEEDKHSRKDEEEGTDELEESDHEFSEDLIEGEGRVAMMTRSPIAGPSSPPLRTPAYSLPSMNSDLPSGPYPRTPQTGDRPSTPIVWSLSPLSSRGKKENNRSLMMLSDDSDMEQDELNEDSHVSNIVMRQKSPILLKRNVRGRNVILDSDEEESLADRKRRKQNESASGSSRKGKEKASSGVDQSETEHPLLDLDSGIEMDFDPHQQINHCIHYEQRGKEYEIEEQKDEDEFGFDDFPLDDFNFEDTNLTHNSAPSPVSHSMNITQGKGRSKSMSKSPVKKQNQLADQLFPDDEEEEEAFNPIPIPIKPKTTSYTIAGNLSSRGTAGRSIIDKLNLPDEWYIPLIPDLPDRWQEFYMNHWRRGADESKAKSTHSNSNSANRRIGGIVSEDDEEDEDEEPLDRKKKSTSRVGPYAKRGSFGWRGRGRGAWRGGRARGKARRK</sequence>
<evidence type="ECO:0000313" key="3">
    <source>
        <dbReference type="Proteomes" id="UP001329825"/>
    </source>
</evidence>
<evidence type="ECO:0000256" key="1">
    <source>
        <dbReference type="SAM" id="MobiDB-lite"/>
    </source>
</evidence>
<proteinExistence type="predicted"/>
<feature type="compositionally biased region" description="Basic residues" evidence="1">
    <location>
        <begin position="534"/>
        <end position="552"/>
    </location>
</feature>
<feature type="region of interest" description="Disordered" evidence="1">
    <location>
        <begin position="19"/>
        <end position="60"/>
    </location>
</feature>
<dbReference type="Proteomes" id="UP001329825">
    <property type="component" value="Chromosome 2"/>
</dbReference>
<dbReference type="RefSeq" id="XP_062789744.1">
    <property type="nucleotide sequence ID" value="XM_062933693.1"/>
</dbReference>
<feature type="compositionally biased region" description="Acidic residues" evidence="1">
    <location>
        <begin position="219"/>
        <end position="229"/>
    </location>
</feature>
<feature type="compositionally biased region" description="Acidic residues" evidence="1">
    <location>
        <begin position="122"/>
        <end position="141"/>
    </location>
</feature>
<gene>
    <name evidence="2" type="ORF">IL334_001945</name>
</gene>
<dbReference type="GeneID" id="87954076"/>
<name>A0ABZ1CTC6_9TREE</name>
<evidence type="ECO:0000313" key="2">
    <source>
        <dbReference type="EMBL" id="WRT65004.1"/>
    </source>
</evidence>
<dbReference type="EMBL" id="CP141882">
    <property type="protein sequence ID" value="WRT65004.1"/>
    <property type="molecule type" value="Genomic_DNA"/>
</dbReference>
<accession>A0ABZ1CTC6</accession>
<protein>
    <submittedName>
        <fullName evidence="2">Uncharacterized protein</fullName>
    </submittedName>
</protein>
<feature type="compositionally biased region" description="Acidic residues" evidence="1">
    <location>
        <begin position="499"/>
        <end position="510"/>
    </location>
</feature>
<feature type="region of interest" description="Disordered" evidence="1">
    <location>
        <begin position="475"/>
        <end position="552"/>
    </location>
</feature>
<reference evidence="2 3" key="1">
    <citation type="submission" date="2024-01" db="EMBL/GenBank/DDBJ databases">
        <title>Comparative genomics of Cryptococcus and Kwoniella reveals pathogenesis evolution and contrasting modes of karyotype evolution via chromosome fusion or intercentromeric recombination.</title>
        <authorList>
            <person name="Coelho M.A."/>
            <person name="David-Palma M."/>
            <person name="Shea T."/>
            <person name="Bowers K."/>
            <person name="McGinley-Smith S."/>
            <person name="Mohammad A.W."/>
            <person name="Gnirke A."/>
            <person name="Yurkov A.M."/>
            <person name="Nowrousian M."/>
            <person name="Sun S."/>
            <person name="Cuomo C.A."/>
            <person name="Heitman J."/>
        </authorList>
    </citation>
    <scope>NUCLEOTIDE SEQUENCE [LARGE SCALE GENOMIC DNA]</scope>
    <source>
        <strain evidence="2">CBS 11374</strain>
    </source>
</reference>
<feature type="region of interest" description="Disordered" evidence="1">
    <location>
        <begin position="361"/>
        <end position="395"/>
    </location>
</feature>